<dbReference type="GO" id="GO:0005506">
    <property type="term" value="F:iron ion binding"/>
    <property type="evidence" value="ECO:0007669"/>
    <property type="project" value="TreeGrafter"/>
</dbReference>
<feature type="transmembrane region" description="Helical" evidence="13">
    <location>
        <begin position="61"/>
        <end position="81"/>
    </location>
</feature>
<keyword evidence="8" id="KW-0408">Iron</keyword>
<evidence type="ECO:0000256" key="11">
    <source>
        <dbReference type="ARBA" id="ARBA00023160"/>
    </source>
</evidence>
<dbReference type="CDD" id="cd03505">
    <property type="entry name" value="Delta9-FADS-like"/>
    <property type="match status" value="1"/>
</dbReference>
<keyword evidence="11 12" id="KW-0275">Fatty acid biosynthesis</keyword>
<evidence type="ECO:0000256" key="6">
    <source>
        <dbReference type="ARBA" id="ARBA00022989"/>
    </source>
</evidence>
<comment type="similarity">
    <text evidence="2 12">Belongs to the fatty acid desaturase type 1 family.</text>
</comment>
<evidence type="ECO:0000256" key="2">
    <source>
        <dbReference type="ARBA" id="ARBA00009295"/>
    </source>
</evidence>
<feature type="transmembrane region" description="Helical" evidence="13">
    <location>
        <begin position="93"/>
        <end position="115"/>
    </location>
</feature>
<keyword evidence="4 12" id="KW-0812">Transmembrane</keyword>
<dbReference type="PANTHER" id="PTHR11351">
    <property type="entry name" value="ACYL-COA DESATURASE"/>
    <property type="match status" value="1"/>
</dbReference>
<comment type="cofactor">
    <cofactor evidence="12">
        <name>Fe(2+)</name>
        <dbReference type="ChEBI" id="CHEBI:29033"/>
    </cofactor>
</comment>
<dbReference type="GO" id="GO:0004768">
    <property type="term" value="F:stearoyl-CoA 9-desaturase activity"/>
    <property type="evidence" value="ECO:0007669"/>
    <property type="project" value="TreeGrafter"/>
</dbReference>
<reference evidence="15" key="1">
    <citation type="submission" date="2018-04" db="EMBL/GenBank/DDBJ databases">
        <title>The desaturase gene family in the brown planthopper, Nilaparvata lugens.</title>
        <authorList>
            <person name="Ye W."/>
            <person name="Zeng J."/>
            <person name="Lou Y."/>
        </authorList>
    </citation>
    <scope>NUCLEOTIDE SEQUENCE</scope>
</reference>
<evidence type="ECO:0000256" key="10">
    <source>
        <dbReference type="ARBA" id="ARBA00023136"/>
    </source>
</evidence>
<feature type="domain" description="Fatty acid desaturase" evidence="14">
    <location>
        <begin position="59"/>
        <end position="266"/>
    </location>
</feature>
<accession>A0A4D6C9H2</accession>
<dbReference type="OrthoDB" id="10260134at2759"/>
<evidence type="ECO:0000256" key="7">
    <source>
        <dbReference type="ARBA" id="ARBA00023002"/>
    </source>
</evidence>
<dbReference type="GO" id="GO:0006636">
    <property type="term" value="P:unsaturated fatty acid biosynthetic process"/>
    <property type="evidence" value="ECO:0007669"/>
    <property type="project" value="TreeGrafter"/>
</dbReference>
<evidence type="ECO:0000256" key="1">
    <source>
        <dbReference type="ARBA" id="ARBA00004141"/>
    </source>
</evidence>
<evidence type="ECO:0000313" key="15">
    <source>
        <dbReference type="EMBL" id="QBY26792.1"/>
    </source>
</evidence>
<dbReference type="Pfam" id="PF00487">
    <property type="entry name" value="FA_desaturase"/>
    <property type="match status" value="1"/>
</dbReference>
<evidence type="ECO:0000256" key="5">
    <source>
        <dbReference type="ARBA" id="ARBA00022832"/>
    </source>
</evidence>
<keyword evidence="6 13" id="KW-1133">Transmembrane helix</keyword>
<name>A0A4D6C9H2_NILLU</name>
<comment type="subcellular location">
    <subcellularLocation>
        <location evidence="1">Membrane</location>
        <topology evidence="1">Multi-pass membrane protein</topology>
    </subcellularLocation>
</comment>
<dbReference type="AlphaFoldDB" id="A0A4D6C9H2"/>
<dbReference type="RefSeq" id="XP_022197771.1">
    <property type="nucleotide sequence ID" value="XM_022342079.2"/>
</dbReference>
<protein>
    <submittedName>
        <fullName evidence="15">Desaturase 7</fullName>
    </submittedName>
</protein>
<dbReference type="EMBL" id="MH271231">
    <property type="protein sequence ID" value="QBY26792.1"/>
    <property type="molecule type" value="mRNA"/>
</dbReference>
<evidence type="ECO:0000256" key="8">
    <source>
        <dbReference type="ARBA" id="ARBA00023004"/>
    </source>
</evidence>
<dbReference type="PRINTS" id="PR00075">
    <property type="entry name" value="FACDDSATRASE"/>
</dbReference>
<keyword evidence="10 13" id="KW-0472">Membrane</keyword>
<evidence type="ECO:0000259" key="14">
    <source>
        <dbReference type="Pfam" id="PF00487"/>
    </source>
</evidence>
<dbReference type="InterPro" id="IPR005804">
    <property type="entry name" value="FA_desaturase_dom"/>
</dbReference>
<feature type="transmembrane region" description="Helical" evidence="13">
    <location>
        <begin position="31"/>
        <end position="54"/>
    </location>
</feature>
<dbReference type="InterPro" id="IPR015876">
    <property type="entry name" value="Acyl-CoA_DS"/>
</dbReference>
<keyword evidence="9" id="KW-0443">Lipid metabolism</keyword>
<dbReference type="PANTHER" id="PTHR11351:SF31">
    <property type="entry name" value="DESATURASE 1, ISOFORM A-RELATED"/>
    <property type="match status" value="1"/>
</dbReference>
<dbReference type="GeneID" id="111054946"/>
<evidence type="ECO:0000256" key="12">
    <source>
        <dbReference type="RuleBase" id="RU000581"/>
    </source>
</evidence>
<evidence type="ECO:0000256" key="9">
    <source>
        <dbReference type="ARBA" id="ARBA00023098"/>
    </source>
</evidence>
<dbReference type="KEGG" id="nlu:111054946"/>
<evidence type="ECO:0000256" key="4">
    <source>
        <dbReference type="ARBA" id="ARBA00022692"/>
    </source>
</evidence>
<keyword evidence="7 12" id="KW-0560">Oxidoreductase</keyword>
<feature type="transmembrane region" description="Helical" evidence="13">
    <location>
        <begin position="178"/>
        <end position="199"/>
    </location>
</feature>
<organism evidence="15">
    <name type="scientific">Nilaparvata lugens</name>
    <name type="common">Brown planthopper</name>
    <dbReference type="NCBI Taxonomy" id="108931"/>
    <lineage>
        <taxon>Eukaryota</taxon>
        <taxon>Metazoa</taxon>
        <taxon>Ecdysozoa</taxon>
        <taxon>Arthropoda</taxon>
        <taxon>Hexapoda</taxon>
        <taxon>Insecta</taxon>
        <taxon>Pterygota</taxon>
        <taxon>Neoptera</taxon>
        <taxon>Paraneoptera</taxon>
        <taxon>Hemiptera</taxon>
        <taxon>Auchenorrhyncha</taxon>
        <taxon>Fulgoroidea</taxon>
        <taxon>Delphacidae</taxon>
        <taxon>Delphacinae</taxon>
        <taxon>Nilaparvata</taxon>
    </lineage>
</organism>
<evidence type="ECO:0000256" key="13">
    <source>
        <dbReference type="SAM" id="Phobius"/>
    </source>
</evidence>
<sequence length="349" mass="40991">MTVATGQLFEEDDAPEPIVHKAPEVKHKVKIFWRNVFTLTYFHIASVYGVYLALTNTRWQTFAFVAFLYVITKIGITAGVHRLWTHRAYKANFPLRALLMFFFTLSFEGKVWVWARDHRVHHKYQETDADPYNAARGFWFAHMTWLLQNKHPEVIRKGKGIDISDLEADWLVMFQKKYYWPLVYVICLFMPTFVPWYFWGEDLITAWHVAVCLRYVISYHGTWLVNSVAHMYGNRPYETAIFARENAPVSLITLGEGWHNYHHAFPWDYKASELGFYTFNMTTAFIDFFAKIGWAYDLKTVPHHVIKARALRAGDGTYKEPEVWGWDDKDVHPEDRKSATIINGSAKKE</sequence>
<proteinExistence type="evidence at transcript level"/>
<comment type="domain">
    <text evidence="12">The histidine box domains are involved in binding the catalytic metal ions.</text>
</comment>
<keyword evidence="5" id="KW-0276">Fatty acid metabolism</keyword>
<dbReference type="GO" id="GO:0005789">
    <property type="term" value="C:endoplasmic reticulum membrane"/>
    <property type="evidence" value="ECO:0007669"/>
    <property type="project" value="TreeGrafter"/>
</dbReference>
<evidence type="ECO:0000256" key="3">
    <source>
        <dbReference type="ARBA" id="ARBA00022516"/>
    </source>
</evidence>
<keyword evidence="3 12" id="KW-0444">Lipid biosynthesis</keyword>
<feature type="transmembrane region" description="Helical" evidence="13">
    <location>
        <begin position="205"/>
        <end position="225"/>
    </location>
</feature>